<dbReference type="PANTHER" id="PTHR30561:SF21">
    <property type="entry name" value="MOLECULAR CHAPERONE"/>
    <property type="match status" value="1"/>
</dbReference>
<dbReference type="GO" id="GO:0022857">
    <property type="term" value="F:transmembrane transporter activity"/>
    <property type="evidence" value="ECO:0007669"/>
    <property type="project" value="InterPro"/>
</dbReference>
<proteinExistence type="inferred from homology"/>
<dbReference type="Gene3D" id="1.10.3730.20">
    <property type="match status" value="1"/>
</dbReference>
<keyword evidence="6 8" id="KW-0472">Membrane</keyword>
<name>A0AA41PVX4_9ACTN</name>
<evidence type="ECO:0000256" key="7">
    <source>
        <dbReference type="RuleBase" id="RU003942"/>
    </source>
</evidence>
<dbReference type="Proteomes" id="UP001165378">
    <property type="component" value="Unassembled WGS sequence"/>
</dbReference>
<dbReference type="EMBL" id="JAKFHA010000002">
    <property type="protein sequence ID" value="MCF2526868.1"/>
    <property type="molecule type" value="Genomic_DNA"/>
</dbReference>
<feature type="transmembrane region" description="Helical" evidence="8">
    <location>
        <begin position="33"/>
        <end position="50"/>
    </location>
</feature>
<evidence type="ECO:0000256" key="2">
    <source>
        <dbReference type="ARBA" id="ARBA00022448"/>
    </source>
</evidence>
<comment type="caution">
    <text evidence="9">The sequence shown here is derived from an EMBL/GenBank/DDBJ whole genome shotgun (WGS) entry which is preliminary data.</text>
</comment>
<keyword evidence="10" id="KW-1185">Reference proteome</keyword>
<evidence type="ECO:0000313" key="10">
    <source>
        <dbReference type="Proteomes" id="UP001165378"/>
    </source>
</evidence>
<evidence type="ECO:0000256" key="4">
    <source>
        <dbReference type="ARBA" id="ARBA00022692"/>
    </source>
</evidence>
<reference evidence="9" key="1">
    <citation type="submission" date="2022-01" db="EMBL/GenBank/DDBJ databases">
        <title>Genome-Based Taxonomic Classification of the Phylum Actinobacteria.</title>
        <authorList>
            <person name="Gao Y."/>
        </authorList>
    </citation>
    <scope>NUCLEOTIDE SEQUENCE</scope>
    <source>
        <strain evidence="9">KLBMP 8922</strain>
    </source>
</reference>
<keyword evidence="2" id="KW-0813">Transport</keyword>
<evidence type="ECO:0000256" key="5">
    <source>
        <dbReference type="ARBA" id="ARBA00022989"/>
    </source>
</evidence>
<dbReference type="Pfam" id="PF00893">
    <property type="entry name" value="Multi_Drug_Res"/>
    <property type="match status" value="1"/>
</dbReference>
<gene>
    <name evidence="9" type="ORF">LZ495_06500</name>
</gene>
<dbReference type="InterPro" id="IPR045324">
    <property type="entry name" value="Small_multidrug_res"/>
</dbReference>
<evidence type="ECO:0000313" key="9">
    <source>
        <dbReference type="EMBL" id="MCF2526868.1"/>
    </source>
</evidence>
<evidence type="ECO:0000256" key="6">
    <source>
        <dbReference type="ARBA" id="ARBA00023136"/>
    </source>
</evidence>
<dbReference type="SUPFAM" id="SSF103481">
    <property type="entry name" value="Multidrug resistance efflux transporter EmrE"/>
    <property type="match status" value="1"/>
</dbReference>
<dbReference type="RefSeq" id="WP_235050993.1">
    <property type="nucleotide sequence ID" value="NZ_JAKFHA010000002.1"/>
</dbReference>
<dbReference type="InterPro" id="IPR000390">
    <property type="entry name" value="Small_drug/metabolite_transptr"/>
</dbReference>
<organism evidence="9 10">
    <name type="scientific">Yinghuangia soli</name>
    <dbReference type="NCBI Taxonomy" id="2908204"/>
    <lineage>
        <taxon>Bacteria</taxon>
        <taxon>Bacillati</taxon>
        <taxon>Actinomycetota</taxon>
        <taxon>Actinomycetes</taxon>
        <taxon>Kitasatosporales</taxon>
        <taxon>Streptomycetaceae</taxon>
        <taxon>Yinghuangia</taxon>
    </lineage>
</organism>
<dbReference type="InterPro" id="IPR037185">
    <property type="entry name" value="EmrE-like"/>
</dbReference>
<sequence length="107" mass="11023">MAWLLVIVAGVLETGFALLLKASDGFTKLWPTIGFALCAISSFGLLTLSLKTLDVGPAYAVWTGIGAAGTAIMGIWIYDESSSVLKLVSIALILAGVVGLNLSGISH</sequence>
<dbReference type="PANTHER" id="PTHR30561">
    <property type="entry name" value="SMR FAMILY PROTON-DEPENDENT DRUG EFFLUX TRANSPORTER SUGE"/>
    <property type="match status" value="1"/>
</dbReference>
<dbReference type="AlphaFoldDB" id="A0AA41PVX4"/>
<feature type="transmembrane region" description="Helical" evidence="8">
    <location>
        <begin position="84"/>
        <end position="102"/>
    </location>
</feature>
<evidence type="ECO:0000256" key="3">
    <source>
        <dbReference type="ARBA" id="ARBA00022475"/>
    </source>
</evidence>
<evidence type="ECO:0000256" key="8">
    <source>
        <dbReference type="SAM" id="Phobius"/>
    </source>
</evidence>
<keyword evidence="5 8" id="KW-1133">Transmembrane helix</keyword>
<feature type="transmembrane region" description="Helical" evidence="8">
    <location>
        <begin position="57"/>
        <end position="78"/>
    </location>
</feature>
<protein>
    <submittedName>
        <fullName evidence="9">Multidrug efflux SMR transporter</fullName>
    </submittedName>
</protein>
<comment type="subcellular location">
    <subcellularLocation>
        <location evidence="1 7">Cell membrane</location>
        <topology evidence="1 7">Multi-pass membrane protein</topology>
    </subcellularLocation>
</comment>
<accession>A0AA41PVX4</accession>
<dbReference type="GO" id="GO:0005886">
    <property type="term" value="C:plasma membrane"/>
    <property type="evidence" value="ECO:0007669"/>
    <property type="project" value="UniProtKB-SubCell"/>
</dbReference>
<keyword evidence="3" id="KW-1003">Cell membrane</keyword>
<comment type="similarity">
    <text evidence="7">Belongs to the drug/metabolite transporter (DMT) superfamily. Small multidrug resistance (SMR) (TC 2.A.7.1) family.</text>
</comment>
<keyword evidence="4 7" id="KW-0812">Transmembrane</keyword>
<dbReference type="FunFam" id="1.10.3730.20:FF:000001">
    <property type="entry name" value="Quaternary ammonium compound resistance transporter SugE"/>
    <property type="match status" value="1"/>
</dbReference>
<evidence type="ECO:0000256" key="1">
    <source>
        <dbReference type="ARBA" id="ARBA00004651"/>
    </source>
</evidence>